<name>A0A6P3XZL3_DINQU</name>
<dbReference type="CDD" id="cd23705">
    <property type="entry name" value="Flattop"/>
    <property type="match status" value="1"/>
</dbReference>
<dbReference type="Proteomes" id="UP000515204">
    <property type="component" value="Unplaced"/>
</dbReference>
<dbReference type="Pfam" id="PF22611">
    <property type="entry name" value="CFAP126"/>
    <property type="match status" value="1"/>
</dbReference>
<evidence type="ECO:0000313" key="5">
    <source>
        <dbReference type="RefSeq" id="XP_014483976.1"/>
    </source>
</evidence>
<keyword evidence="4" id="KW-1185">Reference proteome</keyword>
<dbReference type="RefSeq" id="XP_014483976.1">
    <property type="nucleotide sequence ID" value="XM_014628490.1"/>
</dbReference>
<dbReference type="OrthoDB" id="521617at2759"/>
<evidence type="ECO:0000256" key="3">
    <source>
        <dbReference type="SAM" id="MobiDB-lite"/>
    </source>
</evidence>
<dbReference type="AlphaFoldDB" id="A0A6P3XZL3"/>
<evidence type="ECO:0000256" key="2">
    <source>
        <dbReference type="ARBA" id="ARBA00033306"/>
    </source>
</evidence>
<comment type="similarity">
    <text evidence="1">Belongs to the Flattop family.</text>
</comment>
<evidence type="ECO:0000256" key="1">
    <source>
        <dbReference type="ARBA" id="ARBA00009887"/>
    </source>
</evidence>
<proteinExistence type="inferred from homology"/>
<protein>
    <recommendedName>
        <fullName evidence="2">Cilia- and flagella-associated protein 126</fullName>
    </recommendedName>
</protein>
<dbReference type="KEGG" id="dqu:106749238"/>
<dbReference type="GeneID" id="106749238"/>
<dbReference type="GO" id="GO:0036064">
    <property type="term" value="C:ciliary basal body"/>
    <property type="evidence" value="ECO:0007669"/>
    <property type="project" value="TreeGrafter"/>
</dbReference>
<dbReference type="PANTHER" id="PTHR34639:SF1">
    <property type="entry name" value="PROTEIN FLATTOP"/>
    <property type="match status" value="1"/>
</dbReference>
<organism evidence="4 5">
    <name type="scientific">Dinoponera quadriceps</name>
    <name type="common">South American ant</name>
    <dbReference type="NCBI Taxonomy" id="609295"/>
    <lineage>
        <taxon>Eukaryota</taxon>
        <taxon>Metazoa</taxon>
        <taxon>Ecdysozoa</taxon>
        <taxon>Arthropoda</taxon>
        <taxon>Hexapoda</taxon>
        <taxon>Insecta</taxon>
        <taxon>Pterygota</taxon>
        <taxon>Neoptera</taxon>
        <taxon>Endopterygota</taxon>
        <taxon>Hymenoptera</taxon>
        <taxon>Apocrita</taxon>
        <taxon>Aculeata</taxon>
        <taxon>Formicoidea</taxon>
        <taxon>Formicidae</taxon>
        <taxon>Ponerinae</taxon>
        <taxon>Ponerini</taxon>
        <taxon>Dinoponera</taxon>
    </lineage>
</organism>
<dbReference type="GO" id="GO:0044782">
    <property type="term" value="P:cilium organization"/>
    <property type="evidence" value="ECO:0007669"/>
    <property type="project" value="TreeGrafter"/>
</dbReference>
<evidence type="ECO:0000313" key="4">
    <source>
        <dbReference type="Proteomes" id="UP000515204"/>
    </source>
</evidence>
<sequence length="165" mass="19543">MSQHWHGHWTEDTFTAKRLRNWEVPKWYPSWPDRHCGTTKLIANDNGHILDSAKKAKCSPWGTYKNTWDLPKRITKGIAEELSAPCQYRKEAWELHRKKQENLCKKMEQAKKKTKTRKEIEPPTDTVRRKQTDEIQESREAQKPDSEQEPEQKADPCESTEKNED</sequence>
<dbReference type="InterPro" id="IPR038797">
    <property type="entry name" value="Fltp"/>
</dbReference>
<gene>
    <name evidence="5" type="primary">LOC106749238</name>
</gene>
<reference evidence="5" key="1">
    <citation type="submission" date="2025-08" db="UniProtKB">
        <authorList>
            <consortium name="RefSeq"/>
        </authorList>
    </citation>
    <scope>IDENTIFICATION</scope>
</reference>
<dbReference type="PANTHER" id="PTHR34639">
    <property type="entry name" value="PROTEIN FLATTOP"/>
    <property type="match status" value="1"/>
</dbReference>
<accession>A0A6P3XZL3</accession>
<feature type="region of interest" description="Disordered" evidence="3">
    <location>
        <begin position="105"/>
        <end position="165"/>
    </location>
</feature>